<dbReference type="SUPFAM" id="SSF50199">
    <property type="entry name" value="Staphylococcal nuclease"/>
    <property type="match status" value="1"/>
</dbReference>
<proteinExistence type="predicted"/>
<evidence type="ECO:0000256" key="1">
    <source>
        <dbReference type="ARBA" id="ARBA00022722"/>
    </source>
</evidence>
<evidence type="ECO:0000313" key="6">
    <source>
        <dbReference type="EMBL" id="MBF4501778.1"/>
    </source>
</evidence>
<reference evidence="6" key="1">
    <citation type="submission" date="2020-11" db="EMBL/GenBank/DDBJ databases">
        <title>Multidrug resistant novel bacterium Savagea serpentis sp. nov., isolated from the scats of a vine snake (Ahaetulla nasuta).</title>
        <authorList>
            <person name="Venkata Ramana V."/>
            <person name="Vikas Patil S."/>
            <person name="Yogita Lugani V."/>
        </authorList>
    </citation>
    <scope>NUCLEOTIDE SEQUENCE</scope>
    <source>
        <strain evidence="6">SN6</strain>
    </source>
</reference>
<gene>
    <name evidence="6" type="ORF">IRY55_10410</name>
</gene>
<keyword evidence="4" id="KW-1133">Transmembrane helix</keyword>
<evidence type="ECO:0000256" key="2">
    <source>
        <dbReference type="ARBA" id="ARBA00022759"/>
    </source>
</evidence>
<dbReference type="GO" id="GO:0004519">
    <property type="term" value="F:endonuclease activity"/>
    <property type="evidence" value="ECO:0007669"/>
    <property type="project" value="UniProtKB-KW"/>
</dbReference>
<dbReference type="GO" id="GO:0003676">
    <property type="term" value="F:nucleic acid binding"/>
    <property type="evidence" value="ECO:0007669"/>
    <property type="project" value="InterPro"/>
</dbReference>
<protein>
    <submittedName>
        <fullName evidence="6">Thermonuclease family protein</fullName>
    </submittedName>
</protein>
<evidence type="ECO:0000313" key="7">
    <source>
        <dbReference type="Proteomes" id="UP000622653"/>
    </source>
</evidence>
<keyword evidence="3" id="KW-0378">Hydrolase</keyword>
<accession>A0A8J7KI24</accession>
<dbReference type="CDD" id="cd00175">
    <property type="entry name" value="SNc"/>
    <property type="match status" value="1"/>
</dbReference>
<dbReference type="Pfam" id="PF00565">
    <property type="entry name" value="SNase"/>
    <property type="match status" value="1"/>
</dbReference>
<dbReference type="SMART" id="SM00318">
    <property type="entry name" value="SNc"/>
    <property type="match status" value="1"/>
</dbReference>
<dbReference type="PANTHER" id="PTHR12302">
    <property type="entry name" value="EBNA2 BINDING PROTEIN P100"/>
    <property type="match status" value="1"/>
</dbReference>
<dbReference type="EMBL" id="JADKPV010000005">
    <property type="protein sequence ID" value="MBF4501778.1"/>
    <property type="molecule type" value="Genomic_DNA"/>
</dbReference>
<dbReference type="InterPro" id="IPR002071">
    <property type="entry name" value="Thermonucl_AS"/>
</dbReference>
<evidence type="ECO:0000256" key="3">
    <source>
        <dbReference type="ARBA" id="ARBA00022801"/>
    </source>
</evidence>
<dbReference type="PROSITE" id="PS50830">
    <property type="entry name" value="TNASE_3"/>
    <property type="match status" value="1"/>
</dbReference>
<keyword evidence="4" id="KW-0472">Membrane</keyword>
<sequence length="207" mass="23788">MAQQQKKEQPKNLKQWIISIIVVAIAGYFGIDLLDSEDTKPSKEGLIPVELVRVVDGDTIRVKYEGEEKAVRYLLVDTPETVHPKKTTERFGPEASNFMKELMKDGKVEIEFDVGEKEDKYGRLLAYIYVDGESVQEMLLRKGLARVAFVYPPNDSYVTHFKEIEAEAKKNKCGIWSLEGYVHARGFDTERYPYDEKSKKDIQKVCD</sequence>
<dbReference type="RefSeq" id="WP_194563255.1">
    <property type="nucleotide sequence ID" value="NZ_JADKPV010000005.1"/>
</dbReference>
<comment type="caution">
    <text evidence="6">The sequence shown here is derived from an EMBL/GenBank/DDBJ whole genome shotgun (WGS) entry which is preliminary data.</text>
</comment>
<dbReference type="Proteomes" id="UP000622653">
    <property type="component" value="Unassembled WGS sequence"/>
</dbReference>
<dbReference type="AlphaFoldDB" id="A0A8J7KI24"/>
<keyword evidence="1" id="KW-0540">Nuclease</keyword>
<name>A0A8J7KI24_9BACL</name>
<dbReference type="PROSITE" id="PS01284">
    <property type="entry name" value="TNASE_2"/>
    <property type="match status" value="1"/>
</dbReference>
<keyword evidence="2" id="KW-0255">Endonuclease</keyword>
<dbReference type="PANTHER" id="PTHR12302:SF3">
    <property type="entry name" value="SERINE_THREONINE-PROTEIN KINASE 31"/>
    <property type="match status" value="1"/>
</dbReference>
<dbReference type="GO" id="GO:0016787">
    <property type="term" value="F:hydrolase activity"/>
    <property type="evidence" value="ECO:0007669"/>
    <property type="project" value="UniProtKB-KW"/>
</dbReference>
<dbReference type="Gene3D" id="2.40.50.90">
    <property type="match status" value="1"/>
</dbReference>
<feature type="domain" description="TNase-like" evidence="5">
    <location>
        <begin position="45"/>
        <end position="178"/>
    </location>
</feature>
<keyword evidence="4" id="KW-0812">Transmembrane</keyword>
<evidence type="ECO:0000256" key="4">
    <source>
        <dbReference type="SAM" id="Phobius"/>
    </source>
</evidence>
<keyword evidence="7" id="KW-1185">Reference proteome</keyword>
<feature type="transmembrane region" description="Helical" evidence="4">
    <location>
        <begin position="12"/>
        <end position="31"/>
    </location>
</feature>
<organism evidence="6 7">
    <name type="scientific">Savagea serpentis</name>
    <dbReference type="NCBI Taxonomy" id="2785297"/>
    <lineage>
        <taxon>Bacteria</taxon>
        <taxon>Bacillati</taxon>
        <taxon>Bacillota</taxon>
        <taxon>Bacilli</taxon>
        <taxon>Bacillales</taxon>
        <taxon>Caryophanaceae</taxon>
        <taxon>Savagea</taxon>
    </lineage>
</organism>
<evidence type="ECO:0000259" key="5">
    <source>
        <dbReference type="PROSITE" id="PS50830"/>
    </source>
</evidence>
<dbReference type="InterPro" id="IPR035437">
    <property type="entry name" value="SNase_OB-fold_sf"/>
</dbReference>
<dbReference type="InterPro" id="IPR016071">
    <property type="entry name" value="Staphylococal_nuclease_OB-fold"/>
</dbReference>